<accession>A0A0C9SWK3</accession>
<protein>
    <submittedName>
        <fullName evidence="3">Uncharacterized protein</fullName>
    </submittedName>
</protein>
<dbReference type="AlphaFoldDB" id="A0A0C9SWK3"/>
<feature type="region of interest" description="Disordered" evidence="1">
    <location>
        <begin position="25"/>
        <end position="46"/>
    </location>
</feature>
<sequence>MSYFPAQQTYQASAVERVDSTASDASSLTATTAESPFGSQLNTPSEEDCQRYDKVGVHADTENGCPTTASHDELDNASLCDSISTPKQRSSFTTKAKQFAHQLKSSTISNHSPVTLMPSASAVSLARNLGMMLPATLSPATAARAIKRKRFFSLPNKHIAIQGEDEDDEAVSPDSAVASPETDKLCETIEICSSEHPLTKAPAISPSSSVDFDIENEVEVAWAVEEVVAALPRILLFVPWCIAVGGAIVMCPGYLETVTFGTGYLPSPKGIRRFAHWADVAMHHVAIFLACVLAASWALGFDAGILLWTALLAQFAYAWQEFEVDAAVPLGEDDRQTMWLVLTNYGMSDDTVIVKRPTGGFSAVAAAEVSVMDLSYIPPKYFYPLFYPF</sequence>
<reference evidence="3 4" key="1">
    <citation type="submission" date="2014-06" db="EMBL/GenBank/DDBJ databases">
        <title>Evolutionary Origins and Diversification of the Mycorrhizal Mutualists.</title>
        <authorList>
            <consortium name="DOE Joint Genome Institute"/>
            <consortium name="Mycorrhizal Genomics Consortium"/>
            <person name="Kohler A."/>
            <person name="Kuo A."/>
            <person name="Nagy L.G."/>
            <person name="Floudas D."/>
            <person name="Copeland A."/>
            <person name="Barry K.W."/>
            <person name="Cichocki N."/>
            <person name="Veneault-Fourrey C."/>
            <person name="LaButti K."/>
            <person name="Lindquist E.A."/>
            <person name="Lipzen A."/>
            <person name="Lundell T."/>
            <person name="Morin E."/>
            <person name="Murat C."/>
            <person name="Riley R."/>
            <person name="Ohm R."/>
            <person name="Sun H."/>
            <person name="Tunlid A."/>
            <person name="Henrissat B."/>
            <person name="Grigoriev I.V."/>
            <person name="Hibbett D.S."/>
            <person name="Martin F."/>
        </authorList>
    </citation>
    <scope>NUCLEOTIDE SEQUENCE [LARGE SCALE GENOMIC DNA]</scope>
    <source>
        <strain evidence="3 4">FD-325 SS-3</strain>
    </source>
</reference>
<keyword evidence="2" id="KW-0812">Transmembrane</keyword>
<evidence type="ECO:0000313" key="3">
    <source>
        <dbReference type="EMBL" id="KII83765.1"/>
    </source>
</evidence>
<keyword evidence="4" id="KW-1185">Reference proteome</keyword>
<organism evidence="3 4">
    <name type="scientific">Plicaturopsis crispa FD-325 SS-3</name>
    <dbReference type="NCBI Taxonomy" id="944288"/>
    <lineage>
        <taxon>Eukaryota</taxon>
        <taxon>Fungi</taxon>
        <taxon>Dikarya</taxon>
        <taxon>Basidiomycota</taxon>
        <taxon>Agaricomycotina</taxon>
        <taxon>Agaricomycetes</taxon>
        <taxon>Agaricomycetidae</taxon>
        <taxon>Amylocorticiales</taxon>
        <taxon>Amylocorticiaceae</taxon>
        <taxon>Plicatura</taxon>
        <taxon>Plicaturopsis crispa</taxon>
    </lineage>
</organism>
<feature type="transmembrane region" description="Helical" evidence="2">
    <location>
        <begin position="234"/>
        <end position="255"/>
    </location>
</feature>
<keyword evidence="2" id="KW-1133">Transmembrane helix</keyword>
<evidence type="ECO:0000256" key="2">
    <source>
        <dbReference type="SAM" id="Phobius"/>
    </source>
</evidence>
<dbReference type="HOGENOM" id="CLU_748112_0_0_1"/>
<keyword evidence="2" id="KW-0472">Membrane</keyword>
<dbReference type="OrthoDB" id="2752889at2759"/>
<evidence type="ECO:0000256" key="1">
    <source>
        <dbReference type="SAM" id="MobiDB-lite"/>
    </source>
</evidence>
<dbReference type="EMBL" id="KN832574">
    <property type="protein sequence ID" value="KII83765.1"/>
    <property type="molecule type" value="Genomic_DNA"/>
</dbReference>
<name>A0A0C9SWK3_PLICR</name>
<dbReference type="Proteomes" id="UP000053263">
    <property type="component" value="Unassembled WGS sequence"/>
</dbReference>
<gene>
    <name evidence="3" type="ORF">PLICRDRAFT_180112</name>
</gene>
<feature type="transmembrane region" description="Helical" evidence="2">
    <location>
        <begin position="285"/>
        <end position="313"/>
    </location>
</feature>
<proteinExistence type="predicted"/>
<evidence type="ECO:0000313" key="4">
    <source>
        <dbReference type="Proteomes" id="UP000053263"/>
    </source>
</evidence>